<protein>
    <submittedName>
        <fullName evidence="8">DAO domain-containing protein</fullName>
    </submittedName>
</protein>
<evidence type="ECO:0000256" key="4">
    <source>
        <dbReference type="ARBA" id="ARBA00022827"/>
    </source>
</evidence>
<dbReference type="Pfam" id="PF01266">
    <property type="entry name" value="DAO"/>
    <property type="match status" value="1"/>
</dbReference>
<dbReference type="SUPFAM" id="SSF51905">
    <property type="entry name" value="FAD/NAD(P)-binding domain"/>
    <property type="match status" value="1"/>
</dbReference>
<evidence type="ECO:0000256" key="1">
    <source>
        <dbReference type="ARBA" id="ARBA00001974"/>
    </source>
</evidence>
<evidence type="ECO:0000256" key="2">
    <source>
        <dbReference type="ARBA" id="ARBA00007330"/>
    </source>
</evidence>
<evidence type="ECO:0000259" key="7">
    <source>
        <dbReference type="Pfam" id="PF01266"/>
    </source>
</evidence>
<gene>
    <name evidence="8" type="ORF">SBRY_10902</name>
</gene>
<keyword evidence="5" id="KW-0560">Oxidoreductase</keyword>
<evidence type="ECO:0000313" key="8">
    <source>
        <dbReference type="EMBL" id="CAG7606190.1"/>
    </source>
</evidence>
<accession>A0A9W4E182</accession>
<reference evidence="8" key="1">
    <citation type="submission" date="2021-06" db="EMBL/GenBank/DDBJ databases">
        <authorList>
            <person name="Arsene-Ploetze F."/>
        </authorList>
    </citation>
    <scope>NUCLEOTIDE SEQUENCE</scope>
    <source>
        <strain evidence="8">SBRY1</strain>
    </source>
</reference>
<dbReference type="InterPro" id="IPR006076">
    <property type="entry name" value="FAD-dep_OxRdtase"/>
</dbReference>
<name>A0A9W4E182_9ACTN</name>
<dbReference type="PANTHER" id="PTHR11985:SF15">
    <property type="entry name" value="GLYCEROL-3-PHOSPHATE DEHYDROGENASE, MITOCHONDRIAL"/>
    <property type="match status" value="1"/>
</dbReference>
<dbReference type="Gene3D" id="3.50.50.60">
    <property type="entry name" value="FAD/NAD(P)-binding domain"/>
    <property type="match status" value="1"/>
</dbReference>
<dbReference type="Gene3D" id="3.30.9.10">
    <property type="entry name" value="D-Amino Acid Oxidase, subunit A, domain 2"/>
    <property type="match status" value="1"/>
</dbReference>
<organism evidence="8 9">
    <name type="scientific">Actinacidiphila bryophytorum</name>
    <dbReference type="NCBI Taxonomy" id="1436133"/>
    <lineage>
        <taxon>Bacteria</taxon>
        <taxon>Bacillati</taxon>
        <taxon>Actinomycetota</taxon>
        <taxon>Actinomycetes</taxon>
        <taxon>Kitasatosporales</taxon>
        <taxon>Streptomycetaceae</taxon>
        <taxon>Actinacidiphila</taxon>
    </lineage>
</organism>
<comment type="cofactor">
    <cofactor evidence="1">
        <name>FAD</name>
        <dbReference type="ChEBI" id="CHEBI:57692"/>
    </cofactor>
</comment>
<dbReference type="Proteomes" id="UP001153328">
    <property type="component" value="Unassembled WGS sequence"/>
</dbReference>
<keyword evidence="3" id="KW-0285">Flavoprotein</keyword>
<keyword evidence="9" id="KW-1185">Reference proteome</keyword>
<dbReference type="InterPro" id="IPR000447">
    <property type="entry name" value="G3P_DH_FAD-dep"/>
</dbReference>
<comment type="similarity">
    <text evidence="2">Belongs to the FAD-dependent glycerol-3-phosphate dehydrogenase family.</text>
</comment>
<dbReference type="EMBL" id="CAJVAX010000001">
    <property type="protein sequence ID" value="CAG7606190.1"/>
    <property type="molecule type" value="Genomic_DNA"/>
</dbReference>
<evidence type="ECO:0000256" key="5">
    <source>
        <dbReference type="ARBA" id="ARBA00023002"/>
    </source>
</evidence>
<comment type="caution">
    <text evidence="8">The sequence shown here is derived from an EMBL/GenBank/DDBJ whole genome shotgun (WGS) entry which is preliminary data.</text>
</comment>
<feature type="domain" description="FAD dependent oxidoreductase" evidence="7">
    <location>
        <begin position="51"/>
        <end position="444"/>
    </location>
</feature>
<dbReference type="GO" id="GO:0004368">
    <property type="term" value="F:glycerol-3-phosphate dehydrogenase (quinone) activity"/>
    <property type="evidence" value="ECO:0007669"/>
    <property type="project" value="InterPro"/>
</dbReference>
<evidence type="ECO:0000313" key="9">
    <source>
        <dbReference type="Proteomes" id="UP001153328"/>
    </source>
</evidence>
<dbReference type="PANTHER" id="PTHR11985">
    <property type="entry name" value="GLYCEROL-3-PHOSPHATE DEHYDROGENASE"/>
    <property type="match status" value="1"/>
</dbReference>
<evidence type="ECO:0000256" key="6">
    <source>
        <dbReference type="SAM" id="MobiDB-lite"/>
    </source>
</evidence>
<dbReference type="AlphaFoldDB" id="A0A9W4E182"/>
<dbReference type="GO" id="GO:0046168">
    <property type="term" value="P:glycerol-3-phosphate catabolic process"/>
    <property type="evidence" value="ECO:0007669"/>
    <property type="project" value="TreeGrafter"/>
</dbReference>
<dbReference type="RefSeq" id="WP_251512436.1">
    <property type="nucleotide sequence ID" value="NZ_CAJVAX010000001.1"/>
</dbReference>
<feature type="region of interest" description="Disordered" evidence="6">
    <location>
        <begin position="1"/>
        <end position="24"/>
    </location>
</feature>
<keyword evidence="4" id="KW-0274">FAD</keyword>
<sequence>MSQARGSSSRHHQHHEQQQHAADRAFAMSDVVRQYRELVEEERSGSALVHDTVVIGGGAAGAGVLRDLASRGNASALLVDRGPFGGQTSSKTGKAIHPGIRYLRMAFHRMLLAAHLRRDPKIKQTTAQNLRGAWLDLQLVWYGTRERKILIETADDTVEEIPNIVFVLPDSPEKKWAVFFGISLYDLFTTLWAWCGLQARFSRVKLFRNGKALHRELPNLDAEDVVGGILYWDGKANNDKILVLKAIRDAYYRRSAGHPIRALSHVEVVHHEWHADRAAPGGGHFTVTLARRFDHDDLPEQVTVKAHTLTNAAGPWVDQVRNRTAEPDGRQSVVYSRGTHLEATNRFIHEALTADPRLQVGLVPLNAERQHYLRPFQQHGLWYVQCTTTDRAHTDPDLVVPEEDEIEELLHSYNALVDDRWKIGRRDIFNVFCGIRPLASGDGGKIAVQDISRMFRITRREHGGGPVFDMVNVKLTEFRWAGREVGELIAKEVRRRTSRVLGRSTTRTLPFLNVPGEHRYTPGGAERHWGDREFVAEKVAHHVRHQMAGSYADYLLNTGAVRDAVVFDGEGRCDIDLAVLELVLDEMAALLGWDTDRRRAEWEGFAEVYGRNMAWADLGEKVRGHKPAEPFSVPGAAAGATE</sequence>
<dbReference type="InterPro" id="IPR036188">
    <property type="entry name" value="FAD/NAD-bd_sf"/>
</dbReference>
<evidence type="ECO:0000256" key="3">
    <source>
        <dbReference type="ARBA" id="ARBA00022630"/>
    </source>
</evidence>
<proteinExistence type="inferred from homology"/>